<keyword evidence="2" id="KW-1185">Reference proteome</keyword>
<dbReference type="EMBL" id="MU266351">
    <property type="protein sequence ID" value="KAH7928598.1"/>
    <property type="molecule type" value="Genomic_DNA"/>
</dbReference>
<reference evidence="1" key="1">
    <citation type="journal article" date="2021" name="New Phytol.">
        <title>Evolutionary innovations through gain and loss of genes in the ectomycorrhizal Boletales.</title>
        <authorList>
            <person name="Wu G."/>
            <person name="Miyauchi S."/>
            <person name="Morin E."/>
            <person name="Kuo A."/>
            <person name="Drula E."/>
            <person name="Varga T."/>
            <person name="Kohler A."/>
            <person name="Feng B."/>
            <person name="Cao Y."/>
            <person name="Lipzen A."/>
            <person name="Daum C."/>
            <person name="Hundley H."/>
            <person name="Pangilinan J."/>
            <person name="Johnson J."/>
            <person name="Barry K."/>
            <person name="LaButti K."/>
            <person name="Ng V."/>
            <person name="Ahrendt S."/>
            <person name="Min B."/>
            <person name="Choi I.G."/>
            <person name="Park H."/>
            <person name="Plett J.M."/>
            <person name="Magnuson J."/>
            <person name="Spatafora J.W."/>
            <person name="Nagy L.G."/>
            <person name="Henrissat B."/>
            <person name="Grigoriev I.V."/>
            <person name="Yang Z.L."/>
            <person name="Xu J."/>
            <person name="Martin F.M."/>
        </authorList>
    </citation>
    <scope>NUCLEOTIDE SEQUENCE</scope>
    <source>
        <strain evidence="1">KUC20120723A-06</strain>
    </source>
</reference>
<dbReference type="Proteomes" id="UP000790709">
    <property type="component" value="Unassembled WGS sequence"/>
</dbReference>
<protein>
    <submittedName>
        <fullName evidence="1">Uncharacterized protein</fullName>
    </submittedName>
</protein>
<organism evidence="1 2">
    <name type="scientific">Leucogyrophana mollusca</name>
    <dbReference type="NCBI Taxonomy" id="85980"/>
    <lineage>
        <taxon>Eukaryota</taxon>
        <taxon>Fungi</taxon>
        <taxon>Dikarya</taxon>
        <taxon>Basidiomycota</taxon>
        <taxon>Agaricomycotina</taxon>
        <taxon>Agaricomycetes</taxon>
        <taxon>Agaricomycetidae</taxon>
        <taxon>Boletales</taxon>
        <taxon>Boletales incertae sedis</taxon>
        <taxon>Leucogyrophana</taxon>
    </lineage>
</organism>
<name>A0ACB8BVF8_9AGAM</name>
<sequence>MGVARFGDSCSKNPPSIAAFLSALMPNLTSFDRWDDTDHRWAQVESLLTAFTAVRSEGRVLESREFGRKDNVDGNDSDYSSVEGQPGAHGPTVDFGRGGAEEEAVGENAKEEAPENLATGRQARESLRKNKTMSHPTESQTRTC</sequence>
<comment type="caution">
    <text evidence="1">The sequence shown here is derived from an EMBL/GenBank/DDBJ whole genome shotgun (WGS) entry which is preliminary data.</text>
</comment>
<proteinExistence type="predicted"/>
<evidence type="ECO:0000313" key="2">
    <source>
        <dbReference type="Proteomes" id="UP000790709"/>
    </source>
</evidence>
<gene>
    <name evidence="1" type="ORF">BV22DRAFT_1126413</name>
</gene>
<accession>A0ACB8BVF8</accession>
<evidence type="ECO:0000313" key="1">
    <source>
        <dbReference type="EMBL" id="KAH7928598.1"/>
    </source>
</evidence>